<gene>
    <name evidence="4" type="ORF">ABID43_004631</name>
</gene>
<evidence type="ECO:0000313" key="5">
    <source>
        <dbReference type="Proteomes" id="UP001549145"/>
    </source>
</evidence>
<reference evidence="4 5" key="1">
    <citation type="submission" date="2024-06" db="EMBL/GenBank/DDBJ databases">
        <title>Genomic Encyclopedia of Type Strains, Phase IV (KMG-IV): sequencing the most valuable type-strain genomes for metagenomic binning, comparative biology and taxonomic classification.</title>
        <authorList>
            <person name="Goeker M."/>
        </authorList>
    </citation>
    <scope>NUCLEOTIDE SEQUENCE [LARGE SCALE GENOMIC DNA]</scope>
    <source>
        <strain evidence="4 5">DSM 21331</strain>
    </source>
</reference>
<dbReference type="InterPro" id="IPR031730">
    <property type="entry name" value="Carbam_trans_C"/>
</dbReference>
<accession>A0ABV2LB48</accession>
<dbReference type="InterPro" id="IPR038152">
    <property type="entry name" value="Carbam_trans_C_sf"/>
</dbReference>
<protein>
    <submittedName>
        <fullName evidence="4">Carbamoyltransferase</fullName>
        <ecNumber evidence="4">2.1.3.-</ecNumber>
    </submittedName>
</protein>
<dbReference type="CDD" id="cd24033">
    <property type="entry name" value="ASKHA_NBD_NodU_CmcH-like_N"/>
    <property type="match status" value="1"/>
</dbReference>
<dbReference type="GO" id="GO:0016740">
    <property type="term" value="F:transferase activity"/>
    <property type="evidence" value="ECO:0007669"/>
    <property type="project" value="UniProtKB-KW"/>
</dbReference>
<organism evidence="4 5">
    <name type="scientific">Methylobacterium goesingense</name>
    <dbReference type="NCBI Taxonomy" id="243690"/>
    <lineage>
        <taxon>Bacteria</taxon>
        <taxon>Pseudomonadati</taxon>
        <taxon>Pseudomonadota</taxon>
        <taxon>Alphaproteobacteria</taxon>
        <taxon>Hyphomicrobiales</taxon>
        <taxon>Methylobacteriaceae</taxon>
        <taxon>Methylobacterium</taxon>
    </lineage>
</organism>
<comment type="similarity">
    <text evidence="1">Belongs to the NodU/CmcH family.</text>
</comment>
<sequence length="613" mass="66875">MDSIGYHFGHDAGAAHLDEAGIKRFLSKERFCRIKHALGLSSDDVAQLIDGCSKDTAIGLSSTQNVPIIFDSNFIVNIDGIETGNSNAFFEKIGPTHPYYLQTSWNNNIANSRCVTVDESQFYYETYANSNCNASYETLAMVGYADPVLNTWMRKSAKLSLNGVDRPATFYQHHLLHAFYAAYAISPDKPALIVTGDGGIGPSFAGGGIYFWTPPGNLRPVAPVDGWLGEFYTTVSILCGFDATGGPGKMMGLGPYGRSIHMDTGLIGTRRQVTLDGKLDMNEVVWRWLVRSNVDIAALSNWNRGGRIPPGNVADVAATAQTIIELNLIKLLRSAEAIARRCRHEYESILLCGGLALNCPSNSTLNDVLKVPVLVPPAVNDEGLSIGAAVAAYVDKHLCLPNGPRNFADSVYIGSYPTVDEVEAAGAELGWKTIAQKDTMLYETAQLLAAGMIIGVCSGRSELGPRALGHRSILADPCSLKNWEAVNKIKGRESWRPFAPAVLFQDASNWFDRGPSFSPYMLFNYRCTSKLFPAVTHFDHTARVQHVVPETGLLYLLLEEMRFIGRDPILLNTSFNGPGVPIVEGIYDALAEASRLGLTYVLTDFGLLCREQI</sequence>
<dbReference type="Gene3D" id="3.30.420.40">
    <property type="match status" value="1"/>
</dbReference>
<feature type="domain" description="Carbamoyltransferase C-terminal" evidence="3">
    <location>
        <begin position="445"/>
        <end position="602"/>
    </location>
</feature>
<dbReference type="InterPro" id="IPR043129">
    <property type="entry name" value="ATPase_NBD"/>
</dbReference>
<dbReference type="PANTHER" id="PTHR34847:SF1">
    <property type="entry name" value="NODULATION PROTEIN U"/>
    <property type="match status" value="1"/>
</dbReference>
<keyword evidence="4" id="KW-0808">Transferase</keyword>
<dbReference type="SUPFAM" id="SSF53067">
    <property type="entry name" value="Actin-like ATPase domain"/>
    <property type="match status" value="1"/>
</dbReference>
<evidence type="ECO:0000259" key="3">
    <source>
        <dbReference type="Pfam" id="PF16861"/>
    </source>
</evidence>
<dbReference type="Pfam" id="PF02543">
    <property type="entry name" value="Carbam_trans_N"/>
    <property type="match status" value="1"/>
</dbReference>
<dbReference type="Pfam" id="PF16861">
    <property type="entry name" value="Carbam_trans_C"/>
    <property type="match status" value="1"/>
</dbReference>
<comment type="caution">
    <text evidence="4">The sequence shown here is derived from an EMBL/GenBank/DDBJ whole genome shotgun (WGS) entry which is preliminary data.</text>
</comment>
<dbReference type="EC" id="2.1.3.-" evidence="4"/>
<name>A0ABV2LB48_9HYPH</name>
<dbReference type="Gene3D" id="3.90.870.20">
    <property type="entry name" value="Carbamoyltransferase, C-terminal domain"/>
    <property type="match status" value="1"/>
</dbReference>
<dbReference type="Proteomes" id="UP001549145">
    <property type="component" value="Unassembled WGS sequence"/>
</dbReference>
<keyword evidence="5" id="KW-1185">Reference proteome</keyword>
<evidence type="ECO:0000313" key="4">
    <source>
        <dbReference type="EMBL" id="MET3695066.1"/>
    </source>
</evidence>
<proteinExistence type="inferred from homology"/>
<evidence type="ECO:0000256" key="1">
    <source>
        <dbReference type="ARBA" id="ARBA00006129"/>
    </source>
</evidence>
<dbReference type="PANTHER" id="PTHR34847">
    <property type="entry name" value="NODULATION PROTEIN U"/>
    <property type="match status" value="1"/>
</dbReference>
<feature type="domain" description="Carbamoyltransferase" evidence="2">
    <location>
        <begin position="8"/>
        <end position="390"/>
    </location>
</feature>
<dbReference type="InterPro" id="IPR051338">
    <property type="entry name" value="NodU/CmcH_Carbamoyltrnsfr"/>
</dbReference>
<dbReference type="InterPro" id="IPR003696">
    <property type="entry name" value="Carbtransf_dom"/>
</dbReference>
<evidence type="ECO:0000259" key="2">
    <source>
        <dbReference type="Pfam" id="PF02543"/>
    </source>
</evidence>
<dbReference type="EMBL" id="JBEPMM010000021">
    <property type="protein sequence ID" value="MET3695066.1"/>
    <property type="molecule type" value="Genomic_DNA"/>
</dbReference>
<dbReference type="RefSeq" id="WP_238282045.1">
    <property type="nucleotide sequence ID" value="NZ_BPQL01000148.1"/>
</dbReference>